<dbReference type="KEGG" id="pye:A6J80_02885"/>
<evidence type="ECO:0000256" key="3">
    <source>
        <dbReference type="SAM" id="MobiDB-lite"/>
    </source>
</evidence>
<dbReference type="InterPro" id="IPR006442">
    <property type="entry name" value="Antitoxin_Phd/YefM"/>
</dbReference>
<dbReference type="STRING" id="147645.A6J80_02885"/>
<dbReference type="InterPro" id="IPR036165">
    <property type="entry name" value="YefM-like_sf"/>
</dbReference>
<name>A0A1V0GNN3_9RHOB</name>
<reference evidence="4" key="1">
    <citation type="submission" date="2017-12" db="EMBL/GenBank/DDBJ databases">
        <title>FDA dAtabase for Regulatory Grade micrObial Sequences (FDA-ARGOS): Supporting development and validation of Infectious Disease Dx tests.</title>
        <authorList>
            <person name="Campos J."/>
            <person name="Goldberg B."/>
            <person name="Tallon L."/>
            <person name="Sadzewicz L."/>
            <person name="Sengamalay N."/>
            <person name="Ott S."/>
            <person name="Godinez A."/>
            <person name="Nagaraj S."/>
            <person name="Vyas G."/>
            <person name="Aluvathingal J."/>
            <person name="Nadendla S."/>
            <person name="Geyer C."/>
            <person name="Nandy P."/>
            <person name="Hobson J."/>
            <person name="Sichtig H."/>
        </authorList>
    </citation>
    <scope>NUCLEOTIDE SEQUENCE</scope>
    <source>
        <strain evidence="4">FDAARGOS_252</strain>
    </source>
</reference>
<dbReference type="AlphaFoldDB" id="A0A1V0GNN3"/>
<dbReference type="Pfam" id="PF02604">
    <property type="entry name" value="PhdYeFM_antitox"/>
    <property type="match status" value="1"/>
</dbReference>
<evidence type="ECO:0000256" key="2">
    <source>
        <dbReference type="RuleBase" id="RU362080"/>
    </source>
</evidence>
<protein>
    <recommendedName>
        <fullName evidence="2">Antitoxin</fullName>
    </recommendedName>
</protein>
<dbReference type="eggNOG" id="COG2161">
    <property type="taxonomic scope" value="Bacteria"/>
</dbReference>
<dbReference type="Proteomes" id="UP000191257">
    <property type="component" value="Chromosome"/>
</dbReference>
<dbReference type="EMBL" id="CP020442">
    <property type="protein sequence ID" value="ARC35467.1"/>
    <property type="molecule type" value="Genomic_DNA"/>
</dbReference>
<gene>
    <name evidence="4" type="ORF">A6J80_02885</name>
</gene>
<dbReference type="Gene3D" id="3.40.1620.10">
    <property type="entry name" value="YefM-like domain"/>
    <property type="match status" value="1"/>
</dbReference>
<evidence type="ECO:0000313" key="5">
    <source>
        <dbReference type="Proteomes" id="UP000191257"/>
    </source>
</evidence>
<accession>A0A1V0GNN3</accession>
<keyword evidence="5" id="KW-1185">Reference proteome</keyword>
<dbReference type="RefSeq" id="WP_080620421.1">
    <property type="nucleotide sequence ID" value="NZ_CAWMZI010000001.1"/>
</dbReference>
<evidence type="ECO:0000256" key="1">
    <source>
        <dbReference type="ARBA" id="ARBA00009981"/>
    </source>
</evidence>
<feature type="region of interest" description="Disordered" evidence="3">
    <location>
        <begin position="63"/>
        <end position="83"/>
    </location>
</feature>
<proteinExistence type="inferred from homology"/>
<organism evidence="4 5">
    <name type="scientific">Paracoccus yeei</name>
    <dbReference type="NCBI Taxonomy" id="147645"/>
    <lineage>
        <taxon>Bacteria</taxon>
        <taxon>Pseudomonadati</taxon>
        <taxon>Pseudomonadota</taxon>
        <taxon>Alphaproteobacteria</taxon>
        <taxon>Rhodobacterales</taxon>
        <taxon>Paracoccaceae</taxon>
        <taxon>Paracoccus</taxon>
    </lineage>
</organism>
<dbReference type="SUPFAM" id="SSF143120">
    <property type="entry name" value="YefM-like"/>
    <property type="match status" value="1"/>
</dbReference>
<evidence type="ECO:0000313" key="4">
    <source>
        <dbReference type="EMBL" id="ARC35467.1"/>
    </source>
</evidence>
<comment type="function">
    <text evidence="2">Antitoxin component of a type II toxin-antitoxin (TA) system.</text>
</comment>
<sequence>MKELQLRDAKATLSAVVDQAVAGEPTVITRHGRKEAVLLSFEEWQRISRVPDFADLLLAFPGQPEDIPERTRKPARALRDTSL</sequence>
<feature type="compositionally biased region" description="Basic and acidic residues" evidence="3">
    <location>
        <begin position="67"/>
        <end position="83"/>
    </location>
</feature>
<dbReference type="NCBIfam" id="TIGR01552">
    <property type="entry name" value="phd_fam"/>
    <property type="match status" value="1"/>
</dbReference>
<comment type="similarity">
    <text evidence="1 2">Belongs to the phD/YefM antitoxin family.</text>
</comment>